<keyword evidence="2" id="KW-1185">Reference proteome</keyword>
<evidence type="ECO:0000313" key="1">
    <source>
        <dbReference type="EMBL" id="TVO56007.1"/>
    </source>
</evidence>
<dbReference type="OrthoDB" id="6028447at2"/>
<protein>
    <submittedName>
        <fullName evidence="1">Uncharacterized protein</fullName>
    </submittedName>
</protein>
<dbReference type="EMBL" id="VMNK01000009">
    <property type="protein sequence ID" value="TVO56007.1"/>
    <property type="molecule type" value="Genomic_DNA"/>
</dbReference>
<comment type="caution">
    <text evidence="1">The sequence shown here is derived from an EMBL/GenBank/DDBJ whole genome shotgun (WGS) entry which is preliminary data.</text>
</comment>
<name>A0A557QSW6_9RHOO</name>
<dbReference type="Proteomes" id="UP000319502">
    <property type="component" value="Unassembled WGS sequence"/>
</dbReference>
<sequence>MTPRLLAFAVVIVFAIVGSGLATLVWRSGYSIAEMDWDGDGATSISEMLKSVDIGSRVVVKGGVECVEYFQFKDGLALRVLCP</sequence>
<dbReference type="RefSeq" id="WP_144309691.1">
    <property type="nucleotide sequence ID" value="NZ_VMNK01000009.1"/>
</dbReference>
<accession>A0A557QSW6</accession>
<proteinExistence type="predicted"/>
<gene>
    <name evidence="1" type="ORF">FHP91_11210</name>
</gene>
<organism evidence="1 2">
    <name type="scientific">Denitromonas halophila</name>
    <dbReference type="NCBI Taxonomy" id="1629404"/>
    <lineage>
        <taxon>Bacteria</taxon>
        <taxon>Pseudomonadati</taxon>
        <taxon>Pseudomonadota</taxon>
        <taxon>Betaproteobacteria</taxon>
        <taxon>Rhodocyclales</taxon>
        <taxon>Zoogloeaceae</taxon>
        <taxon>Denitromonas</taxon>
    </lineage>
</organism>
<dbReference type="AlphaFoldDB" id="A0A557QSW6"/>
<reference evidence="1 2" key="1">
    <citation type="submission" date="2019-07" db="EMBL/GenBank/DDBJ databases">
        <title>The pathways for chlorine oxyanion respiration interact through the shared metabolite chlorate.</title>
        <authorList>
            <person name="Barnum T.P."/>
            <person name="Cheng Y."/>
            <person name="Hill K.A."/>
            <person name="Lucas L.N."/>
            <person name="Carlson H.K."/>
            <person name="Coates J.D."/>
        </authorList>
    </citation>
    <scope>NUCLEOTIDE SEQUENCE [LARGE SCALE GENOMIC DNA]</scope>
    <source>
        <strain evidence="1 2">SFB-3</strain>
    </source>
</reference>
<evidence type="ECO:0000313" key="2">
    <source>
        <dbReference type="Proteomes" id="UP000319502"/>
    </source>
</evidence>